<proteinExistence type="inferred from homology"/>
<dbReference type="SUPFAM" id="SSF75169">
    <property type="entry name" value="DsrEFH-like"/>
    <property type="match status" value="1"/>
</dbReference>
<dbReference type="EMBL" id="LAPT01000062">
    <property type="protein sequence ID" value="PXF30825.1"/>
    <property type="molecule type" value="Genomic_DNA"/>
</dbReference>
<accession>A0ABX5M1R3</accession>
<dbReference type="PANTHER" id="PTHR34874">
    <property type="entry name" value="PROTEIN YCHN"/>
    <property type="match status" value="1"/>
</dbReference>
<evidence type="ECO:0000256" key="1">
    <source>
        <dbReference type="ARBA" id="ARBA00004496"/>
    </source>
</evidence>
<dbReference type="Gene3D" id="3.40.1260.10">
    <property type="entry name" value="DsrEFH-like"/>
    <property type="match status" value="1"/>
</dbReference>
<dbReference type="InterPro" id="IPR027396">
    <property type="entry name" value="DsrEFH-like"/>
</dbReference>
<comment type="similarity">
    <text evidence="2">Belongs to the DsrE/TusD family.</text>
</comment>
<organism evidence="5 6">
    <name type="scientific">Pokkaliibacter plantistimulans</name>
    <dbReference type="NCBI Taxonomy" id="1635171"/>
    <lineage>
        <taxon>Bacteria</taxon>
        <taxon>Pseudomonadati</taxon>
        <taxon>Pseudomonadota</taxon>
        <taxon>Gammaproteobacteria</taxon>
        <taxon>Oceanospirillales</taxon>
        <taxon>Balneatrichaceae</taxon>
        <taxon>Pokkaliibacter</taxon>
    </lineage>
</organism>
<evidence type="ECO:0000313" key="6">
    <source>
        <dbReference type="Proteomes" id="UP000248090"/>
    </source>
</evidence>
<dbReference type="NCBIfam" id="NF001237">
    <property type="entry name" value="PRK00207.1"/>
    <property type="match status" value="1"/>
</dbReference>
<evidence type="ECO:0008006" key="7">
    <source>
        <dbReference type="Google" id="ProtNLM"/>
    </source>
</evidence>
<name>A0ABX5M1R3_9GAMM</name>
<dbReference type="PANTHER" id="PTHR34874:SF3">
    <property type="entry name" value="SULFURTRANSFERASE TUSD"/>
    <property type="match status" value="1"/>
</dbReference>
<dbReference type="NCBIfam" id="TIGR03012">
    <property type="entry name" value="sulf_tusD_dsrE"/>
    <property type="match status" value="1"/>
</dbReference>
<dbReference type="Pfam" id="PF02635">
    <property type="entry name" value="DsrE"/>
    <property type="match status" value="1"/>
</dbReference>
<dbReference type="InterPro" id="IPR003787">
    <property type="entry name" value="Sulphur_relay_DsrE/F-like"/>
</dbReference>
<dbReference type="InterPro" id="IPR017463">
    <property type="entry name" value="Sulphur_relay_TusD/DsrE"/>
</dbReference>
<protein>
    <recommendedName>
        <fullName evidence="7">Sulfurtransferase</fullName>
    </recommendedName>
</protein>
<keyword evidence="3" id="KW-0963">Cytoplasm</keyword>
<comment type="subcellular location">
    <subcellularLocation>
        <location evidence="1">Cytoplasm</location>
    </subcellularLocation>
</comment>
<comment type="caution">
    <text evidence="5">The sequence shown here is derived from an EMBL/GenBank/DDBJ whole genome shotgun (WGS) entry which is preliminary data.</text>
</comment>
<evidence type="ECO:0000313" key="5">
    <source>
        <dbReference type="EMBL" id="PXF30825.1"/>
    </source>
</evidence>
<evidence type="ECO:0000256" key="3">
    <source>
        <dbReference type="ARBA" id="ARBA00022490"/>
    </source>
</evidence>
<gene>
    <name evidence="5" type="ORF">WH50_13210</name>
</gene>
<keyword evidence="4" id="KW-0808">Transferase</keyword>
<keyword evidence="6" id="KW-1185">Reference proteome</keyword>
<dbReference type="Proteomes" id="UP000248090">
    <property type="component" value="Unassembled WGS sequence"/>
</dbReference>
<reference evidence="5 6" key="1">
    <citation type="submission" date="2015-03" db="EMBL/GenBank/DDBJ databases">
        <authorList>
            <person name="Krishnan R."/>
            <person name="Midha S."/>
            <person name="Patil P.B."/>
            <person name="Rameshkumar N."/>
        </authorList>
    </citation>
    <scope>NUCLEOTIDE SEQUENCE [LARGE SCALE GENOMIC DNA]</scope>
    <source>
        <strain evidence="5 6">L1E11</strain>
    </source>
</reference>
<sequence>MIMKYALLVNGAPLDSQAARSALYFSQALLAREHQLLRVFFYGAGVQLGNGLQISAQDENSLLGEWQALALAGNTELVLCIAAAQRRGILSATEAQRHGKPPVEMLATGFTLAGLGTLVDAALDVDRLITFQG</sequence>
<evidence type="ECO:0000256" key="4">
    <source>
        <dbReference type="ARBA" id="ARBA00022679"/>
    </source>
</evidence>
<evidence type="ECO:0000256" key="2">
    <source>
        <dbReference type="ARBA" id="ARBA00007067"/>
    </source>
</evidence>